<feature type="domain" description="Carboxymuconolactone decarboxylase-like" evidence="1">
    <location>
        <begin position="60"/>
        <end position="131"/>
    </location>
</feature>
<sequence length="340" mass="36047">MVAMLVRLAVRRSLRDTRHVKVVAPRKANGVVAEVYRQVERDFRMLAPPVALHSAAPEVLAASWMILRETLLAQGVADRASKEAVATGVSVANECPYCADVHGMTLAALADAADRSELEAWAQASATAAAAAAPPFPPEQGPELIGVAVAFQYYNRMVNVFLRDSPFPSHVPESAKPKARHVLGGVLRPSDGGALPGASLDLLPPAPLPEDLSWALANPSVADAFARAYAAVEAAGDRSVPSSVRALVHSRLSTWDGEAPGISRAWVEEAVVELPEADRAAGRLALLIAHASYQVDETLVDDFRRTAPDDATLIELAAWSSMAAARRISVRLAAQAVKPT</sequence>
<dbReference type="Pfam" id="PF02627">
    <property type="entry name" value="CMD"/>
    <property type="match status" value="1"/>
</dbReference>
<proteinExistence type="predicted"/>
<name>A0A1H0HEE0_9PSEU</name>
<dbReference type="AlphaFoldDB" id="A0A1H0HEE0"/>
<evidence type="ECO:0000313" key="2">
    <source>
        <dbReference type="EMBL" id="SDO17535.1"/>
    </source>
</evidence>
<dbReference type="Proteomes" id="UP000199651">
    <property type="component" value="Unassembled WGS sequence"/>
</dbReference>
<dbReference type="NCBIfam" id="TIGR00778">
    <property type="entry name" value="ahpD_dom"/>
    <property type="match status" value="1"/>
</dbReference>
<dbReference type="SUPFAM" id="SSF69118">
    <property type="entry name" value="AhpD-like"/>
    <property type="match status" value="1"/>
</dbReference>
<evidence type="ECO:0000313" key="3">
    <source>
        <dbReference type="Proteomes" id="UP000199651"/>
    </source>
</evidence>
<keyword evidence="3" id="KW-1185">Reference proteome</keyword>
<dbReference type="STRING" id="504798.SAMN05421871_101220"/>
<dbReference type="RefSeq" id="WP_091370391.1">
    <property type="nucleotide sequence ID" value="NZ_FNDV01000001.1"/>
</dbReference>
<dbReference type="InterPro" id="IPR029032">
    <property type="entry name" value="AhpD-like"/>
</dbReference>
<accession>A0A1H0HEE0</accession>
<dbReference type="GO" id="GO:0051920">
    <property type="term" value="F:peroxiredoxin activity"/>
    <property type="evidence" value="ECO:0007669"/>
    <property type="project" value="InterPro"/>
</dbReference>
<protein>
    <submittedName>
        <fullName evidence="2">Alkylhydroperoxidase AhpD family core domain-containing protein</fullName>
    </submittedName>
</protein>
<keyword evidence="2" id="KW-0575">Peroxidase</keyword>
<dbReference type="EMBL" id="FNJB01000002">
    <property type="protein sequence ID" value="SDO17535.1"/>
    <property type="molecule type" value="Genomic_DNA"/>
</dbReference>
<organism evidence="2 3">
    <name type="scientific">Actinokineospora alba</name>
    <dbReference type="NCBI Taxonomy" id="504798"/>
    <lineage>
        <taxon>Bacteria</taxon>
        <taxon>Bacillati</taxon>
        <taxon>Actinomycetota</taxon>
        <taxon>Actinomycetes</taxon>
        <taxon>Pseudonocardiales</taxon>
        <taxon>Pseudonocardiaceae</taxon>
        <taxon>Actinokineospora</taxon>
    </lineage>
</organism>
<keyword evidence="2" id="KW-0560">Oxidoreductase</keyword>
<dbReference type="InterPro" id="IPR004675">
    <property type="entry name" value="AhpD_core"/>
</dbReference>
<dbReference type="Gene3D" id="1.20.1290.10">
    <property type="entry name" value="AhpD-like"/>
    <property type="match status" value="1"/>
</dbReference>
<reference evidence="3" key="1">
    <citation type="submission" date="2016-10" db="EMBL/GenBank/DDBJ databases">
        <authorList>
            <person name="Varghese N."/>
            <person name="Submissions S."/>
        </authorList>
    </citation>
    <scope>NUCLEOTIDE SEQUENCE [LARGE SCALE GENOMIC DNA]</scope>
    <source>
        <strain evidence="3">IBRC-M 10655</strain>
    </source>
</reference>
<dbReference type="OrthoDB" id="3342615at2"/>
<dbReference type="InterPro" id="IPR003779">
    <property type="entry name" value="CMD-like"/>
</dbReference>
<gene>
    <name evidence="2" type="ORF">SAMN05192558_10283</name>
</gene>
<evidence type="ECO:0000259" key="1">
    <source>
        <dbReference type="Pfam" id="PF02627"/>
    </source>
</evidence>